<evidence type="ECO:0000313" key="1">
    <source>
        <dbReference type="EMBL" id="POO03317.1"/>
    </source>
</evidence>
<comment type="caution">
    <text evidence="1">The sequence shown here is derived from an EMBL/GenBank/DDBJ whole genome shotgun (WGS) entry which is preliminary data.</text>
</comment>
<feature type="non-terminal residue" evidence="1">
    <location>
        <position position="1"/>
    </location>
</feature>
<dbReference type="Proteomes" id="UP000237000">
    <property type="component" value="Unassembled WGS sequence"/>
</dbReference>
<gene>
    <name evidence="1" type="ORF">TorRG33x02_005220</name>
</gene>
<dbReference type="InParanoid" id="A0A2P5FZX3"/>
<keyword evidence="2" id="KW-1185">Reference proteome</keyword>
<accession>A0A2P5FZX3</accession>
<sequence length="54" mass="6334">DEISISKKESDSKEERGVFHSFILFLHLSLRDSSFNQDRESLGSFQAQREFELL</sequence>
<organism evidence="1 2">
    <name type="scientific">Trema orientale</name>
    <name type="common">Charcoal tree</name>
    <name type="synonym">Celtis orientalis</name>
    <dbReference type="NCBI Taxonomy" id="63057"/>
    <lineage>
        <taxon>Eukaryota</taxon>
        <taxon>Viridiplantae</taxon>
        <taxon>Streptophyta</taxon>
        <taxon>Embryophyta</taxon>
        <taxon>Tracheophyta</taxon>
        <taxon>Spermatophyta</taxon>
        <taxon>Magnoliopsida</taxon>
        <taxon>eudicotyledons</taxon>
        <taxon>Gunneridae</taxon>
        <taxon>Pentapetalae</taxon>
        <taxon>rosids</taxon>
        <taxon>fabids</taxon>
        <taxon>Rosales</taxon>
        <taxon>Cannabaceae</taxon>
        <taxon>Trema</taxon>
    </lineage>
</organism>
<protein>
    <submittedName>
        <fullName evidence="1">Uncharacterized protein</fullName>
    </submittedName>
</protein>
<proteinExistence type="predicted"/>
<evidence type="ECO:0000313" key="2">
    <source>
        <dbReference type="Proteomes" id="UP000237000"/>
    </source>
</evidence>
<dbReference type="AlphaFoldDB" id="A0A2P5FZX3"/>
<name>A0A2P5FZX3_TREOI</name>
<reference evidence="2" key="1">
    <citation type="submission" date="2016-06" db="EMBL/GenBank/DDBJ databases">
        <title>Parallel loss of symbiosis genes in relatives of nitrogen-fixing non-legume Parasponia.</title>
        <authorList>
            <person name="Van Velzen R."/>
            <person name="Holmer R."/>
            <person name="Bu F."/>
            <person name="Rutten L."/>
            <person name="Van Zeijl A."/>
            <person name="Liu W."/>
            <person name="Santuari L."/>
            <person name="Cao Q."/>
            <person name="Sharma T."/>
            <person name="Shen D."/>
            <person name="Roswanjaya Y."/>
            <person name="Wardhani T."/>
            <person name="Kalhor M.S."/>
            <person name="Jansen J."/>
            <person name="Van den Hoogen J."/>
            <person name="Gungor B."/>
            <person name="Hartog M."/>
            <person name="Hontelez J."/>
            <person name="Verver J."/>
            <person name="Yang W.-C."/>
            <person name="Schijlen E."/>
            <person name="Repin R."/>
            <person name="Schilthuizen M."/>
            <person name="Schranz E."/>
            <person name="Heidstra R."/>
            <person name="Miyata K."/>
            <person name="Fedorova E."/>
            <person name="Kohlen W."/>
            <person name="Bisseling T."/>
            <person name="Smit S."/>
            <person name="Geurts R."/>
        </authorList>
    </citation>
    <scope>NUCLEOTIDE SEQUENCE [LARGE SCALE GENOMIC DNA]</scope>
    <source>
        <strain evidence="2">cv. RG33-2</strain>
    </source>
</reference>
<dbReference type="EMBL" id="JXTC01000002">
    <property type="protein sequence ID" value="POO03317.1"/>
    <property type="molecule type" value="Genomic_DNA"/>
</dbReference>